<dbReference type="NCBIfam" id="NF033542">
    <property type="entry name" value="transpos_IS110"/>
    <property type="match status" value="1"/>
</dbReference>
<sequence>MTNENYKVIAGIDTHADTHHVALVTDYGKRLGDRKFLAVGSGYQEIAAYLTSFGAVTAVGVEGTGSYGAELARVLAGQGFTVREVNRPNRAERRLRGKSDPLDAYQAAESVLAERGTSTPKTRDGYVEALRVLRTARTSAMKARTALLNQISGVLTTAAEEVRVRYRGMTSVARAKALAASRPSGDPADPVVATLLTLKRMGTRYRFLSEEIAETDAELAAIVSAHAPELLEVNGVGTVVASQLLVTFGDNPERMESEAAFAALAGVAPVPASSGKTNRHRLSRGGDRQANASLYRIVLVRMANDPRTREYVAKRTEDGLSKKEIIRCLKRYVAREIFRVMKNPRPTPLTNDLRPLRLALGLTQVVAASSLGCWTTAISRIERGLCRDREVVERYRTWLEKQVAESR</sequence>
<dbReference type="EMBL" id="JAGIOE010000001">
    <property type="protein sequence ID" value="MBP2373335.1"/>
    <property type="molecule type" value="Genomic_DNA"/>
</dbReference>
<evidence type="ECO:0000259" key="1">
    <source>
        <dbReference type="Pfam" id="PF01548"/>
    </source>
</evidence>
<dbReference type="InterPro" id="IPR003346">
    <property type="entry name" value="Transposase_20"/>
</dbReference>
<evidence type="ECO:0000313" key="4">
    <source>
        <dbReference type="EMBL" id="MBP2374423.1"/>
    </source>
</evidence>
<dbReference type="Proteomes" id="UP000766570">
    <property type="component" value="Unassembled WGS sequence"/>
</dbReference>
<dbReference type="PANTHER" id="PTHR33055:SF16">
    <property type="entry name" value="TRANSPOSASE FOR INSERTION SEQUENCE ELEMENT IS1547"/>
    <property type="match status" value="1"/>
</dbReference>
<keyword evidence="6" id="KW-1185">Reference proteome</keyword>
<dbReference type="InterPro" id="IPR047650">
    <property type="entry name" value="Transpos_IS110"/>
</dbReference>
<organism evidence="5 6">
    <name type="scientific">Paeniglutamicibacter psychrophenolicus</name>
    <dbReference type="NCBI Taxonomy" id="257454"/>
    <lineage>
        <taxon>Bacteria</taxon>
        <taxon>Bacillati</taxon>
        <taxon>Actinomycetota</taxon>
        <taxon>Actinomycetes</taxon>
        <taxon>Micrococcales</taxon>
        <taxon>Micrococcaceae</taxon>
        <taxon>Paeniglutamicibacter</taxon>
    </lineage>
</organism>
<accession>A0ABS4WE31</accession>
<dbReference type="RefSeq" id="WP_209906532.1">
    <property type="nucleotide sequence ID" value="NZ_BAAAMI010000039.1"/>
</dbReference>
<evidence type="ECO:0000259" key="2">
    <source>
        <dbReference type="Pfam" id="PF02371"/>
    </source>
</evidence>
<proteinExistence type="predicted"/>
<dbReference type="EMBL" id="JAGIOE010000001">
    <property type="protein sequence ID" value="MBP2374425.1"/>
    <property type="molecule type" value="Genomic_DNA"/>
</dbReference>
<reference evidence="5 6" key="1">
    <citation type="submission" date="2021-03" db="EMBL/GenBank/DDBJ databases">
        <title>Sequencing the genomes of 1000 actinobacteria strains.</title>
        <authorList>
            <person name="Klenk H.-P."/>
        </authorList>
    </citation>
    <scope>NUCLEOTIDE SEQUENCE [LARGE SCALE GENOMIC DNA]</scope>
    <source>
        <strain evidence="5 6">DSM 15454</strain>
    </source>
</reference>
<feature type="domain" description="Transposase IS116/IS110/IS902 C-terminal" evidence="2">
    <location>
        <begin position="229"/>
        <end position="312"/>
    </location>
</feature>
<dbReference type="EMBL" id="JAGIOE010000001">
    <property type="protein sequence ID" value="MBP2374423.1"/>
    <property type="molecule type" value="Genomic_DNA"/>
</dbReference>
<evidence type="ECO:0000313" key="3">
    <source>
        <dbReference type="EMBL" id="MBP2373335.1"/>
    </source>
</evidence>
<protein>
    <submittedName>
        <fullName evidence="5">Transposase</fullName>
    </submittedName>
</protein>
<evidence type="ECO:0000313" key="5">
    <source>
        <dbReference type="EMBL" id="MBP2374425.1"/>
    </source>
</evidence>
<dbReference type="PANTHER" id="PTHR33055">
    <property type="entry name" value="TRANSPOSASE FOR INSERTION SEQUENCE ELEMENT IS1111A"/>
    <property type="match status" value="1"/>
</dbReference>
<name>A0ABS4WE31_9MICC</name>
<feature type="domain" description="Transposase IS110-like N-terminal" evidence="1">
    <location>
        <begin position="10"/>
        <end position="157"/>
    </location>
</feature>
<comment type="caution">
    <text evidence="5">The sequence shown here is derived from an EMBL/GenBank/DDBJ whole genome shotgun (WGS) entry which is preliminary data.</text>
</comment>
<evidence type="ECO:0000313" key="6">
    <source>
        <dbReference type="Proteomes" id="UP000766570"/>
    </source>
</evidence>
<dbReference type="Pfam" id="PF01548">
    <property type="entry name" value="DEDD_Tnp_IS110"/>
    <property type="match status" value="1"/>
</dbReference>
<gene>
    <name evidence="3" type="ORF">JOF46_001247</name>
    <name evidence="4" type="ORF">JOF46_002335</name>
    <name evidence="5" type="ORF">JOF46_002337</name>
</gene>
<dbReference type="Pfam" id="PF02371">
    <property type="entry name" value="Transposase_20"/>
    <property type="match status" value="1"/>
</dbReference>
<dbReference type="InterPro" id="IPR002525">
    <property type="entry name" value="Transp_IS110-like_N"/>
</dbReference>